<keyword evidence="3" id="KW-1185">Reference proteome</keyword>
<dbReference type="Gene3D" id="3.30.160.670">
    <property type="match status" value="1"/>
</dbReference>
<dbReference type="EMBL" id="JHEM01000020">
    <property type="protein sequence ID" value="KCB23390.1"/>
    <property type="molecule type" value="Genomic_DNA"/>
</dbReference>
<sequence>MFVFRARSTTLRSGAEMTMQAISRMVVVVALAGGLAACASKPTVRSDYDHKVDFSQYRSYGFMPGLGTDRAGYSSLLTERLKTAVRGEMQRRGYVYDDKQPDLQINFSAKLADKVQVVPAPPPPMPYYAYRGGFYGGWPGYGWGDDVYQYTEGTLNVDLVDRRRKQLVWEGVATGEVSDPNWSQSQERVNAAVALIFQKYPFVAGAAAPAAK</sequence>
<name>A0ABR4QZP9_9BORD</name>
<dbReference type="Pfam" id="PF13590">
    <property type="entry name" value="DUF4136"/>
    <property type="match status" value="1"/>
</dbReference>
<accession>A0ABR4QZP9</accession>
<feature type="domain" description="DUF4136" evidence="1">
    <location>
        <begin position="44"/>
        <end position="201"/>
    </location>
</feature>
<protein>
    <submittedName>
        <fullName evidence="2">PF13590 domain protein</fullName>
    </submittedName>
</protein>
<evidence type="ECO:0000313" key="3">
    <source>
        <dbReference type="Proteomes" id="UP000025748"/>
    </source>
</evidence>
<comment type="caution">
    <text evidence="2">The sequence shown here is derived from an EMBL/GenBank/DDBJ whole genome shotgun (WGS) entry which is preliminary data.</text>
</comment>
<evidence type="ECO:0000259" key="1">
    <source>
        <dbReference type="Pfam" id="PF13590"/>
    </source>
</evidence>
<evidence type="ECO:0000313" key="2">
    <source>
        <dbReference type="EMBL" id="KCB23390.1"/>
    </source>
</evidence>
<dbReference type="InterPro" id="IPR025411">
    <property type="entry name" value="DUF4136"/>
</dbReference>
<gene>
    <name evidence="2" type="ORF">L544_2450</name>
</gene>
<dbReference type="Proteomes" id="UP000025748">
    <property type="component" value="Unassembled WGS sequence"/>
</dbReference>
<organism evidence="2 3">
    <name type="scientific">Bordetella hinzii OH87 BAL007II</name>
    <dbReference type="NCBI Taxonomy" id="1331262"/>
    <lineage>
        <taxon>Bacteria</taxon>
        <taxon>Pseudomonadati</taxon>
        <taxon>Pseudomonadota</taxon>
        <taxon>Betaproteobacteria</taxon>
        <taxon>Burkholderiales</taxon>
        <taxon>Alcaligenaceae</taxon>
        <taxon>Bordetella</taxon>
    </lineage>
</organism>
<proteinExistence type="predicted"/>
<reference evidence="2 3" key="1">
    <citation type="submission" date="2014-03" db="EMBL/GenBank/DDBJ databases">
        <title>Genome sequence of Bordetella hinzii.</title>
        <authorList>
            <person name="Register K."/>
            <person name="Harvill E."/>
            <person name="Goodfield L.L."/>
            <person name="Ivanov Y.V."/>
            <person name="Meyer J.A."/>
            <person name="Muse S.J."/>
            <person name="Jacobs N."/>
            <person name="Bendor L."/>
            <person name="Smallridge W.E."/>
            <person name="Brinkac L.M."/>
            <person name="Sanka R."/>
            <person name="Kim M."/>
            <person name="Losada L."/>
        </authorList>
    </citation>
    <scope>NUCLEOTIDE SEQUENCE [LARGE SCALE GENOMIC DNA]</scope>
    <source>
        <strain evidence="2 3">OH87 BAL007II</strain>
    </source>
</reference>